<gene>
    <name evidence="8" type="ORF">K435DRAFT_757339</name>
</gene>
<dbReference type="PANTHER" id="PTHR42718">
    <property type="entry name" value="MAJOR FACILITATOR SUPERFAMILY MULTIDRUG TRANSPORTER MFSC"/>
    <property type="match status" value="1"/>
</dbReference>
<feature type="domain" description="Major facilitator superfamily (MFS) profile" evidence="7">
    <location>
        <begin position="29"/>
        <end position="509"/>
    </location>
</feature>
<dbReference type="PROSITE" id="PS50850">
    <property type="entry name" value="MFS"/>
    <property type="match status" value="1"/>
</dbReference>
<feature type="transmembrane region" description="Helical" evidence="6">
    <location>
        <begin position="298"/>
        <end position="318"/>
    </location>
</feature>
<dbReference type="InterPro" id="IPR011701">
    <property type="entry name" value="MFS"/>
</dbReference>
<comment type="subcellular location">
    <subcellularLocation>
        <location evidence="1">Membrane</location>
        <topology evidence="1">Multi-pass membrane protein</topology>
    </subcellularLocation>
</comment>
<evidence type="ECO:0000256" key="5">
    <source>
        <dbReference type="ARBA" id="ARBA00023136"/>
    </source>
</evidence>
<evidence type="ECO:0000259" key="7">
    <source>
        <dbReference type="PROSITE" id="PS50850"/>
    </source>
</evidence>
<dbReference type="Proteomes" id="UP000297245">
    <property type="component" value="Unassembled WGS sequence"/>
</dbReference>
<feature type="transmembrane region" description="Helical" evidence="6">
    <location>
        <begin position="95"/>
        <end position="114"/>
    </location>
</feature>
<evidence type="ECO:0000256" key="3">
    <source>
        <dbReference type="ARBA" id="ARBA00022692"/>
    </source>
</evidence>
<dbReference type="GO" id="GO:0016020">
    <property type="term" value="C:membrane"/>
    <property type="evidence" value="ECO:0007669"/>
    <property type="project" value="UniProtKB-SubCell"/>
</dbReference>
<feature type="transmembrane region" description="Helical" evidence="6">
    <location>
        <begin position="250"/>
        <end position="271"/>
    </location>
</feature>
<evidence type="ECO:0000256" key="1">
    <source>
        <dbReference type="ARBA" id="ARBA00004141"/>
    </source>
</evidence>
<dbReference type="Gene3D" id="1.20.1250.20">
    <property type="entry name" value="MFS general substrate transporter like domains"/>
    <property type="match status" value="2"/>
</dbReference>
<dbReference type="SUPFAM" id="SSF103473">
    <property type="entry name" value="MFS general substrate transporter"/>
    <property type="match status" value="1"/>
</dbReference>
<dbReference type="Pfam" id="PF07690">
    <property type="entry name" value="MFS_1"/>
    <property type="match status" value="1"/>
</dbReference>
<feature type="transmembrane region" description="Helical" evidence="6">
    <location>
        <begin position="338"/>
        <end position="355"/>
    </location>
</feature>
<feature type="transmembrane region" description="Helical" evidence="6">
    <location>
        <begin position="482"/>
        <end position="502"/>
    </location>
</feature>
<feature type="transmembrane region" description="Helical" evidence="6">
    <location>
        <begin position="186"/>
        <end position="206"/>
    </location>
</feature>
<dbReference type="OrthoDB" id="5086884at2759"/>
<name>A0A4S8LWL5_DENBC</name>
<evidence type="ECO:0000256" key="4">
    <source>
        <dbReference type="ARBA" id="ARBA00022989"/>
    </source>
</evidence>
<protein>
    <submittedName>
        <fullName evidence="8">Putative efflux transporter</fullName>
    </submittedName>
</protein>
<evidence type="ECO:0000313" key="9">
    <source>
        <dbReference type="Proteomes" id="UP000297245"/>
    </source>
</evidence>
<keyword evidence="4 6" id="KW-1133">Transmembrane helix</keyword>
<dbReference type="GO" id="GO:0022857">
    <property type="term" value="F:transmembrane transporter activity"/>
    <property type="evidence" value="ECO:0007669"/>
    <property type="project" value="InterPro"/>
</dbReference>
<evidence type="ECO:0000313" key="8">
    <source>
        <dbReference type="EMBL" id="THU93553.1"/>
    </source>
</evidence>
<evidence type="ECO:0000256" key="2">
    <source>
        <dbReference type="ARBA" id="ARBA00022448"/>
    </source>
</evidence>
<feature type="transmembrane region" description="Helical" evidence="6">
    <location>
        <begin position="362"/>
        <end position="382"/>
    </location>
</feature>
<feature type="transmembrane region" description="Helical" evidence="6">
    <location>
        <begin position="152"/>
        <end position="174"/>
    </location>
</feature>
<organism evidence="8 9">
    <name type="scientific">Dendrothele bispora (strain CBS 962.96)</name>
    <dbReference type="NCBI Taxonomy" id="1314807"/>
    <lineage>
        <taxon>Eukaryota</taxon>
        <taxon>Fungi</taxon>
        <taxon>Dikarya</taxon>
        <taxon>Basidiomycota</taxon>
        <taxon>Agaricomycotina</taxon>
        <taxon>Agaricomycetes</taxon>
        <taxon>Agaricomycetidae</taxon>
        <taxon>Agaricales</taxon>
        <taxon>Agaricales incertae sedis</taxon>
        <taxon>Dendrothele</taxon>
    </lineage>
</organism>
<dbReference type="PANTHER" id="PTHR42718:SF9">
    <property type="entry name" value="MAJOR FACILITATOR SUPERFAMILY MULTIDRUG TRANSPORTER MFSC"/>
    <property type="match status" value="1"/>
</dbReference>
<feature type="transmembrane region" description="Helical" evidence="6">
    <location>
        <begin position="21"/>
        <end position="43"/>
    </location>
</feature>
<feature type="transmembrane region" description="Helical" evidence="6">
    <location>
        <begin position="218"/>
        <end position="238"/>
    </location>
</feature>
<dbReference type="InterPro" id="IPR020846">
    <property type="entry name" value="MFS_dom"/>
</dbReference>
<keyword evidence="3 6" id="KW-0812">Transmembrane</keyword>
<accession>A0A4S8LWL5</accession>
<proteinExistence type="predicted"/>
<keyword evidence="9" id="KW-1185">Reference proteome</keyword>
<reference evidence="8 9" key="1">
    <citation type="journal article" date="2019" name="Nat. Ecol. Evol.">
        <title>Megaphylogeny resolves global patterns of mushroom evolution.</title>
        <authorList>
            <person name="Varga T."/>
            <person name="Krizsan K."/>
            <person name="Foldi C."/>
            <person name="Dima B."/>
            <person name="Sanchez-Garcia M."/>
            <person name="Sanchez-Ramirez S."/>
            <person name="Szollosi G.J."/>
            <person name="Szarkandi J.G."/>
            <person name="Papp V."/>
            <person name="Albert L."/>
            <person name="Andreopoulos W."/>
            <person name="Angelini C."/>
            <person name="Antonin V."/>
            <person name="Barry K.W."/>
            <person name="Bougher N.L."/>
            <person name="Buchanan P."/>
            <person name="Buyck B."/>
            <person name="Bense V."/>
            <person name="Catcheside P."/>
            <person name="Chovatia M."/>
            <person name="Cooper J."/>
            <person name="Damon W."/>
            <person name="Desjardin D."/>
            <person name="Finy P."/>
            <person name="Geml J."/>
            <person name="Haridas S."/>
            <person name="Hughes K."/>
            <person name="Justo A."/>
            <person name="Karasinski D."/>
            <person name="Kautmanova I."/>
            <person name="Kiss B."/>
            <person name="Kocsube S."/>
            <person name="Kotiranta H."/>
            <person name="LaButti K.M."/>
            <person name="Lechner B.E."/>
            <person name="Liimatainen K."/>
            <person name="Lipzen A."/>
            <person name="Lukacs Z."/>
            <person name="Mihaltcheva S."/>
            <person name="Morgado L.N."/>
            <person name="Niskanen T."/>
            <person name="Noordeloos M.E."/>
            <person name="Ohm R.A."/>
            <person name="Ortiz-Santana B."/>
            <person name="Ovrebo C."/>
            <person name="Racz N."/>
            <person name="Riley R."/>
            <person name="Savchenko A."/>
            <person name="Shiryaev A."/>
            <person name="Soop K."/>
            <person name="Spirin V."/>
            <person name="Szebenyi C."/>
            <person name="Tomsovsky M."/>
            <person name="Tulloss R.E."/>
            <person name="Uehling J."/>
            <person name="Grigoriev I.V."/>
            <person name="Vagvolgyi C."/>
            <person name="Papp T."/>
            <person name="Martin F.M."/>
            <person name="Miettinen O."/>
            <person name="Hibbett D.S."/>
            <person name="Nagy L.G."/>
        </authorList>
    </citation>
    <scope>NUCLEOTIDE SEQUENCE [LARGE SCALE GENOMIC DNA]</scope>
    <source>
        <strain evidence="8 9">CBS 962.96</strain>
    </source>
</reference>
<dbReference type="InterPro" id="IPR036259">
    <property type="entry name" value="MFS_trans_sf"/>
</dbReference>
<evidence type="ECO:0000256" key="6">
    <source>
        <dbReference type="SAM" id="Phobius"/>
    </source>
</evidence>
<dbReference type="EMBL" id="ML179246">
    <property type="protein sequence ID" value="THU93553.1"/>
    <property type="molecule type" value="Genomic_DNA"/>
</dbReference>
<feature type="transmembrane region" description="Helical" evidence="6">
    <location>
        <begin position="63"/>
        <end position="83"/>
    </location>
</feature>
<dbReference type="AlphaFoldDB" id="A0A4S8LWL5"/>
<sequence>MVEKAPLHATRTANIDRPPQRSLWSSICIIGTCTLAMIASIVNNTTVSVALPTMQHDLHIEQVTLQWVVSGYALSSACLLLLFGRLADLYGRKKTFVVGSIWLIAFTLGCAFAFDPLVLDVLRGFQGVGAAATIPASIGTLAHSFPPSKARAVAFSTFAAGAPLGGALGFALGGCLTELTKQTWRAPFYLCSALTFVSLVGAMYSFDADEPSTEPDQRVDWIGAFLVTAGLVLIIFVLGQGEVAVPSQWATPYIIVLLILGVAFTTLFLVWQHHLECIHDIPPPLMKISLWTRAKGKVAAVMSIAFLNWCCFMGFNYWCGLYYQNFLQLSPLDTVARLSPMFVTGVICNVIVAIFANRVPMVILVVIGTSLTSTAALLFALINPNVTYWAFGFPAAIISVFGADFVFAPGTMYIASVSAPHEQSVAGATFQTITQLGTSLGVAVSTVVFNRVEMHQMLKYPPGSNSDLNRDIRLPAYHAAEWSNFAFGVLATIIGLIFLRGIGVIGHRTPPKAGPDTEAPSANRKT</sequence>
<feature type="transmembrane region" description="Helical" evidence="6">
    <location>
        <begin position="388"/>
        <end position="407"/>
    </location>
</feature>
<feature type="transmembrane region" description="Helical" evidence="6">
    <location>
        <begin position="428"/>
        <end position="449"/>
    </location>
</feature>
<keyword evidence="2" id="KW-0813">Transport</keyword>
<keyword evidence="5 6" id="KW-0472">Membrane</keyword>